<dbReference type="STRING" id="5353.A0A1Q3DZX0"/>
<name>A0A1Q3DZX0_LENED</name>
<organism evidence="1 2">
    <name type="scientific">Lentinula edodes</name>
    <name type="common">Shiitake mushroom</name>
    <name type="synonym">Lentinus edodes</name>
    <dbReference type="NCBI Taxonomy" id="5353"/>
    <lineage>
        <taxon>Eukaryota</taxon>
        <taxon>Fungi</taxon>
        <taxon>Dikarya</taxon>
        <taxon>Basidiomycota</taxon>
        <taxon>Agaricomycotina</taxon>
        <taxon>Agaricomycetes</taxon>
        <taxon>Agaricomycetidae</taxon>
        <taxon>Agaricales</taxon>
        <taxon>Marasmiineae</taxon>
        <taxon>Omphalotaceae</taxon>
        <taxon>Lentinula</taxon>
    </lineage>
</organism>
<keyword evidence="1" id="KW-0808">Transferase</keyword>
<comment type="caution">
    <text evidence="1">The sequence shown here is derived from an EMBL/GenBank/DDBJ whole genome shotgun (WGS) entry which is preliminary data.</text>
</comment>
<proteinExistence type="predicted"/>
<reference evidence="1 2" key="1">
    <citation type="submission" date="2016-08" db="EMBL/GenBank/DDBJ databases">
        <authorList>
            <consortium name="Lentinula edodes genome sequencing consortium"/>
            <person name="Sakamoto Y."/>
            <person name="Nakade K."/>
            <person name="Sato S."/>
            <person name="Yoshida Y."/>
            <person name="Miyazaki K."/>
            <person name="Natsume S."/>
            <person name="Konno N."/>
        </authorList>
    </citation>
    <scope>NUCLEOTIDE SEQUENCE [LARGE SCALE GENOMIC DNA]</scope>
    <source>
        <strain evidence="1 2">NBRC 111202</strain>
    </source>
</reference>
<gene>
    <name evidence="1" type="ORF">LENED_001972</name>
</gene>
<protein>
    <submittedName>
        <fullName evidence="1">Glycosyltransferase family 1 protein</fullName>
    </submittedName>
</protein>
<keyword evidence="2" id="KW-1185">Reference proteome</keyword>
<dbReference type="SUPFAM" id="SSF53756">
    <property type="entry name" value="UDP-Glycosyltransferase/glycogen phosphorylase"/>
    <property type="match status" value="1"/>
</dbReference>
<dbReference type="Proteomes" id="UP000188533">
    <property type="component" value="Unassembled WGS sequence"/>
</dbReference>
<dbReference type="EMBL" id="BDGU01000031">
    <property type="protein sequence ID" value="GAW00451.1"/>
    <property type="molecule type" value="Genomic_DNA"/>
</dbReference>
<evidence type="ECO:0000313" key="2">
    <source>
        <dbReference type="Proteomes" id="UP000188533"/>
    </source>
</evidence>
<dbReference type="GO" id="GO:0016740">
    <property type="term" value="F:transferase activity"/>
    <property type="evidence" value="ECO:0007669"/>
    <property type="project" value="UniProtKB-KW"/>
</dbReference>
<dbReference type="AlphaFoldDB" id="A0A1Q3DZX0"/>
<accession>A0A1Q3DZX0</accession>
<evidence type="ECO:0000313" key="1">
    <source>
        <dbReference type="EMBL" id="GAW00451.1"/>
    </source>
</evidence>
<reference evidence="1 2" key="2">
    <citation type="submission" date="2017-02" db="EMBL/GenBank/DDBJ databases">
        <title>A genome survey and senescence transcriptome analysis in Lentinula edodes.</title>
        <authorList>
            <person name="Sakamoto Y."/>
            <person name="Nakade K."/>
            <person name="Sato S."/>
            <person name="Yoshida Y."/>
            <person name="Miyazaki K."/>
            <person name="Natsume S."/>
            <person name="Konno N."/>
        </authorList>
    </citation>
    <scope>NUCLEOTIDE SEQUENCE [LARGE SCALE GENOMIC DNA]</scope>
    <source>
        <strain evidence="1 2">NBRC 111202</strain>
    </source>
</reference>
<sequence length="130" mass="14800">MKAKFKPYECNGEVLNIIPGLAPLFDYEWFPQKTRWSNLTPTIEIIGGIHIRGIDGLICASSPAFEAPAIAAARNRYMSLWKIWHNRGSMSDTEKRVVEFLNQTQNEFGEKSLVYISFGTIFFPSNPEKV</sequence>